<dbReference type="HOGENOM" id="CLU_2141813_0_0_0"/>
<proteinExistence type="predicted"/>
<name>D4H2W6_DENA2</name>
<gene>
    <name evidence="1" type="ordered locus">Dacet_2227</name>
</gene>
<dbReference type="STRING" id="522772.Dacet_2227"/>
<evidence type="ECO:0000313" key="2">
    <source>
        <dbReference type="Proteomes" id="UP000002012"/>
    </source>
</evidence>
<dbReference type="KEGG" id="dap:Dacet_2227"/>
<reference evidence="1 2" key="1">
    <citation type="journal article" date="2010" name="Stand. Genomic Sci.">
        <title>Complete genome sequence of Denitrovibrio acetiphilus type strain (N2460).</title>
        <authorList>
            <person name="Kiss H."/>
            <person name="Lang E."/>
            <person name="Lapidus A."/>
            <person name="Copeland A."/>
            <person name="Nolan M."/>
            <person name="Glavina Del Rio T."/>
            <person name="Chen F."/>
            <person name="Lucas S."/>
            <person name="Tice H."/>
            <person name="Cheng J.F."/>
            <person name="Han C."/>
            <person name="Goodwin L."/>
            <person name="Pitluck S."/>
            <person name="Liolios K."/>
            <person name="Pati A."/>
            <person name="Ivanova N."/>
            <person name="Mavromatis K."/>
            <person name="Chen A."/>
            <person name="Palaniappan K."/>
            <person name="Land M."/>
            <person name="Hauser L."/>
            <person name="Chang Y.J."/>
            <person name="Jeffries C.D."/>
            <person name="Detter J.C."/>
            <person name="Brettin T."/>
            <person name="Spring S."/>
            <person name="Rohde M."/>
            <person name="Goker M."/>
            <person name="Woyke T."/>
            <person name="Bristow J."/>
            <person name="Eisen J.A."/>
            <person name="Markowitz V."/>
            <person name="Hugenholtz P."/>
            <person name="Kyrpides N.C."/>
            <person name="Klenk H.P."/>
        </authorList>
    </citation>
    <scope>NUCLEOTIDE SEQUENCE [LARGE SCALE GENOMIC DNA]</scope>
    <source>
        <strain evidence="2">DSM 12809 / NBRC 114555 / N2460</strain>
    </source>
</reference>
<keyword evidence="2" id="KW-1185">Reference proteome</keyword>
<evidence type="ECO:0000313" key="1">
    <source>
        <dbReference type="EMBL" id="ADD68989.1"/>
    </source>
</evidence>
<dbReference type="RefSeq" id="WP_013011492.1">
    <property type="nucleotide sequence ID" value="NC_013943.1"/>
</dbReference>
<dbReference type="PaxDb" id="522772-Dacet_2227"/>
<sequence precursor="true">MRFLFILIFAMTLFPYEAFSQENIRGIFFENTTQHMLGVRLINRRNRVNKHFLFEPKSKEHVDSKLESFTLSAQLITSSYPIDCCEWTLVNSGDTVIIEYSEDRHRCWCKIK</sequence>
<dbReference type="InParanoid" id="D4H2W6"/>
<organism evidence="1 2">
    <name type="scientific">Denitrovibrio acetiphilus (strain DSM 12809 / NBRC 114555 / N2460)</name>
    <dbReference type="NCBI Taxonomy" id="522772"/>
    <lineage>
        <taxon>Bacteria</taxon>
        <taxon>Pseudomonadati</taxon>
        <taxon>Deferribacterota</taxon>
        <taxon>Deferribacteres</taxon>
        <taxon>Deferribacterales</taxon>
        <taxon>Geovibrionaceae</taxon>
        <taxon>Denitrovibrio</taxon>
    </lineage>
</organism>
<dbReference type="EMBL" id="CP001968">
    <property type="protein sequence ID" value="ADD68989.1"/>
    <property type="molecule type" value="Genomic_DNA"/>
</dbReference>
<dbReference type="AlphaFoldDB" id="D4H2W6"/>
<dbReference type="eggNOG" id="ENOG503070B">
    <property type="taxonomic scope" value="Bacteria"/>
</dbReference>
<accession>D4H2W6</accession>
<dbReference type="OrthoDB" id="9810338at2"/>
<protein>
    <submittedName>
        <fullName evidence="1">Uncharacterized protein</fullName>
    </submittedName>
</protein>
<dbReference type="Proteomes" id="UP000002012">
    <property type="component" value="Chromosome"/>
</dbReference>